<reference evidence="1 2" key="1">
    <citation type="submission" date="2017-11" db="EMBL/GenBank/DDBJ databases">
        <title>De novo assembly and phasing of dikaryotic genomes from two isolates of Puccinia coronata f. sp. avenae, the causal agent of oat crown rust.</title>
        <authorList>
            <person name="Miller M.E."/>
            <person name="Zhang Y."/>
            <person name="Omidvar V."/>
            <person name="Sperschneider J."/>
            <person name="Schwessinger B."/>
            <person name="Raley C."/>
            <person name="Palmer J.M."/>
            <person name="Garnica D."/>
            <person name="Upadhyaya N."/>
            <person name="Rathjen J."/>
            <person name="Taylor J.M."/>
            <person name="Park R.F."/>
            <person name="Dodds P.N."/>
            <person name="Hirsch C.D."/>
            <person name="Kianian S.F."/>
            <person name="Figueroa M."/>
        </authorList>
    </citation>
    <scope>NUCLEOTIDE SEQUENCE [LARGE SCALE GENOMIC DNA]</scope>
    <source>
        <strain evidence="1">12SD80</strain>
    </source>
</reference>
<gene>
    <name evidence="1" type="ORF">PCASD_20729</name>
</gene>
<evidence type="ECO:0000313" key="1">
    <source>
        <dbReference type="EMBL" id="PLW11712.1"/>
    </source>
</evidence>
<proteinExistence type="predicted"/>
<dbReference type="AlphaFoldDB" id="A0A2N5SEP9"/>
<name>A0A2N5SEP9_9BASI</name>
<accession>A0A2N5SEP9</accession>
<organism evidence="1 2">
    <name type="scientific">Puccinia coronata f. sp. avenae</name>
    <dbReference type="NCBI Taxonomy" id="200324"/>
    <lineage>
        <taxon>Eukaryota</taxon>
        <taxon>Fungi</taxon>
        <taxon>Dikarya</taxon>
        <taxon>Basidiomycota</taxon>
        <taxon>Pucciniomycotina</taxon>
        <taxon>Pucciniomycetes</taxon>
        <taxon>Pucciniales</taxon>
        <taxon>Pucciniaceae</taxon>
        <taxon>Puccinia</taxon>
    </lineage>
</organism>
<dbReference type="Proteomes" id="UP000235392">
    <property type="component" value="Unassembled WGS sequence"/>
</dbReference>
<sequence>MSYPSASRYQLAPARRGIASRRAGTTLYQLGKELFLGEPAQAARQGQRHCPPVKPRVGAVLPAQTTDSGSNNGTMAKEVNQLILKK</sequence>
<protein>
    <submittedName>
        <fullName evidence="1">Uncharacterized protein</fullName>
    </submittedName>
</protein>
<evidence type="ECO:0000313" key="2">
    <source>
        <dbReference type="Proteomes" id="UP000235392"/>
    </source>
</evidence>
<dbReference type="EMBL" id="PGCI01000912">
    <property type="protein sequence ID" value="PLW11712.1"/>
    <property type="molecule type" value="Genomic_DNA"/>
</dbReference>
<comment type="caution">
    <text evidence="1">The sequence shown here is derived from an EMBL/GenBank/DDBJ whole genome shotgun (WGS) entry which is preliminary data.</text>
</comment>